<accession>A0A5J4RS43</accession>
<dbReference type="Proteomes" id="UP000324800">
    <property type="component" value="Unassembled WGS sequence"/>
</dbReference>
<protein>
    <submittedName>
        <fullName evidence="1">Uncharacterized protein</fullName>
    </submittedName>
</protein>
<dbReference type="EMBL" id="SNRW01041578">
    <property type="protein sequence ID" value="KAA6336559.1"/>
    <property type="molecule type" value="Genomic_DNA"/>
</dbReference>
<gene>
    <name evidence="1" type="ORF">EZS28_052866</name>
</gene>
<sequence length="76" mass="8521">MLQRLNIQSGVSSMTAVGPVDYQPFLPCKEHIKDETEVGNIRIFTNLTEEKTTISFDPAIKNGIVKFELLNNKALL</sequence>
<dbReference type="AlphaFoldDB" id="A0A5J4RS43"/>
<proteinExistence type="predicted"/>
<comment type="caution">
    <text evidence="1">The sequence shown here is derived from an EMBL/GenBank/DDBJ whole genome shotgun (WGS) entry which is preliminary data.</text>
</comment>
<reference evidence="1 2" key="1">
    <citation type="submission" date="2019-03" db="EMBL/GenBank/DDBJ databases">
        <title>Single cell metagenomics reveals metabolic interactions within the superorganism composed of flagellate Streblomastix strix and complex community of Bacteroidetes bacteria on its surface.</title>
        <authorList>
            <person name="Treitli S.C."/>
            <person name="Kolisko M."/>
            <person name="Husnik F."/>
            <person name="Keeling P."/>
            <person name="Hampl V."/>
        </authorList>
    </citation>
    <scope>NUCLEOTIDE SEQUENCE [LARGE SCALE GENOMIC DNA]</scope>
    <source>
        <strain evidence="1">ST1C</strain>
    </source>
</reference>
<feature type="non-terminal residue" evidence="1">
    <location>
        <position position="76"/>
    </location>
</feature>
<name>A0A5J4RS43_9EUKA</name>
<evidence type="ECO:0000313" key="2">
    <source>
        <dbReference type="Proteomes" id="UP000324800"/>
    </source>
</evidence>
<evidence type="ECO:0000313" key="1">
    <source>
        <dbReference type="EMBL" id="KAA6336559.1"/>
    </source>
</evidence>
<organism evidence="1 2">
    <name type="scientific">Streblomastix strix</name>
    <dbReference type="NCBI Taxonomy" id="222440"/>
    <lineage>
        <taxon>Eukaryota</taxon>
        <taxon>Metamonada</taxon>
        <taxon>Preaxostyla</taxon>
        <taxon>Oxymonadida</taxon>
        <taxon>Streblomastigidae</taxon>
        <taxon>Streblomastix</taxon>
    </lineage>
</organism>